<dbReference type="InterPro" id="IPR020846">
    <property type="entry name" value="MFS_dom"/>
</dbReference>
<evidence type="ECO:0000256" key="1">
    <source>
        <dbReference type="ARBA" id="ARBA00004141"/>
    </source>
</evidence>
<evidence type="ECO:0000313" key="10">
    <source>
        <dbReference type="Proteomes" id="UP000283269"/>
    </source>
</evidence>
<feature type="region of interest" description="Disordered" evidence="6">
    <location>
        <begin position="538"/>
        <end position="590"/>
    </location>
</feature>
<evidence type="ECO:0000256" key="3">
    <source>
        <dbReference type="ARBA" id="ARBA00022692"/>
    </source>
</evidence>
<dbReference type="FunCoup" id="A0A409XMQ9">
    <property type="interactions" value="20"/>
</dbReference>
<dbReference type="PANTHER" id="PTHR42718">
    <property type="entry name" value="MAJOR FACILITATOR SUPERFAMILY MULTIDRUG TRANSPORTER MFSC"/>
    <property type="match status" value="1"/>
</dbReference>
<feature type="compositionally biased region" description="Polar residues" evidence="6">
    <location>
        <begin position="1"/>
        <end position="24"/>
    </location>
</feature>
<evidence type="ECO:0000256" key="7">
    <source>
        <dbReference type="SAM" id="Phobius"/>
    </source>
</evidence>
<sequence length="590" mass="63637">MDSSVVNRDATNTSTLQSSQISNENEQEKEKMSGRTPAPSHSSLVDSKSEVARGWLKSCIIVLTATTSMIINTANTTSVAIALPTIEKELKLEPADLQWIISAYPLSSGCLYLVLGRVADLYGRKRMFLYGSLVLTVFTLACAFPTDPVPLDILRAFQGIGAAATIPASLGILAHAFPPSRARSLAFATFAAGAPIGAVFGNAAGGILTEKTTKTWRSSFYLLSGLTFLCFLGGLLSIDKDIPSDEKDKRIDWIGAFFVTAGLVLVVFVIGQGEVAPQKWRTPYIIALLIVGVILLVIFIFWQRHLETIQDDPDAPYSWSTPPPLMKLSLWTRGNGRFAAMMAIAFTNWCAFLGWLYWVQLYYQNFEGFSAMQTVARLLPMFVFGIVYNSLVGLMAAHVSVVWPIAIGAGATALACVLFAIIKPGTTYWAYAFNATYLSVMGADFVFAAGTLYIAKVSLPHEQSVSGALFNTMIQLGTAVGITVSTVVFNSVNVKIDSNKNNISPYRAAQWTTFGFGVIATALGIVFFRGVGVVGHRETTPESISQRENGYPTHTIGDYRKTTSGNLHTEAGSSTSSPKTSSLVPPAVIG</sequence>
<feature type="transmembrane region" description="Helical" evidence="7">
    <location>
        <begin position="509"/>
        <end position="528"/>
    </location>
</feature>
<name>A0A409XMQ9_PSICY</name>
<feature type="transmembrane region" description="Helical" evidence="7">
    <location>
        <begin position="283"/>
        <end position="302"/>
    </location>
</feature>
<dbReference type="GO" id="GO:0016020">
    <property type="term" value="C:membrane"/>
    <property type="evidence" value="ECO:0007669"/>
    <property type="project" value="UniProtKB-SubCell"/>
</dbReference>
<evidence type="ECO:0000256" key="4">
    <source>
        <dbReference type="ARBA" id="ARBA00022989"/>
    </source>
</evidence>
<feature type="transmembrane region" description="Helical" evidence="7">
    <location>
        <begin position="220"/>
        <end position="238"/>
    </location>
</feature>
<comment type="subcellular location">
    <subcellularLocation>
        <location evidence="1">Membrane</location>
        <topology evidence="1">Multi-pass membrane protein</topology>
    </subcellularLocation>
</comment>
<accession>A0A409XMQ9</accession>
<dbReference type="EMBL" id="NHYD01001107">
    <property type="protein sequence ID" value="PPQ92095.1"/>
    <property type="molecule type" value="Genomic_DNA"/>
</dbReference>
<protein>
    <recommendedName>
        <fullName evidence="8">Major facilitator superfamily (MFS) profile domain-containing protein</fullName>
    </recommendedName>
</protein>
<dbReference type="PANTHER" id="PTHR42718:SF9">
    <property type="entry name" value="MAJOR FACILITATOR SUPERFAMILY MULTIDRUG TRANSPORTER MFSC"/>
    <property type="match status" value="1"/>
</dbReference>
<dbReference type="InParanoid" id="A0A409XMQ9"/>
<reference evidence="9 10" key="1">
    <citation type="journal article" date="2018" name="Evol. Lett.">
        <title>Horizontal gene cluster transfer increased hallucinogenic mushroom diversity.</title>
        <authorList>
            <person name="Reynolds H.T."/>
            <person name="Vijayakumar V."/>
            <person name="Gluck-Thaler E."/>
            <person name="Korotkin H.B."/>
            <person name="Matheny P.B."/>
            <person name="Slot J.C."/>
        </authorList>
    </citation>
    <scope>NUCLEOTIDE SEQUENCE [LARGE SCALE GENOMIC DNA]</scope>
    <source>
        <strain evidence="9 10">2631</strain>
    </source>
</reference>
<organism evidence="9 10">
    <name type="scientific">Psilocybe cyanescens</name>
    <dbReference type="NCBI Taxonomy" id="93625"/>
    <lineage>
        <taxon>Eukaryota</taxon>
        <taxon>Fungi</taxon>
        <taxon>Dikarya</taxon>
        <taxon>Basidiomycota</taxon>
        <taxon>Agaricomycotina</taxon>
        <taxon>Agaricomycetes</taxon>
        <taxon>Agaricomycetidae</taxon>
        <taxon>Agaricales</taxon>
        <taxon>Agaricineae</taxon>
        <taxon>Strophariaceae</taxon>
        <taxon>Psilocybe</taxon>
    </lineage>
</organism>
<keyword evidence="10" id="KW-1185">Reference proteome</keyword>
<evidence type="ECO:0000256" key="5">
    <source>
        <dbReference type="ARBA" id="ARBA00023136"/>
    </source>
</evidence>
<feature type="transmembrane region" description="Helical" evidence="7">
    <location>
        <begin position="97"/>
        <end position="115"/>
    </location>
</feature>
<feature type="domain" description="Major facilitator superfamily (MFS) profile" evidence="8">
    <location>
        <begin position="61"/>
        <end position="532"/>
    </location>
</feature>
<feature type="transmembrane region" description="Helical" evidence="7">
    <location>
        <begin position="467"/>
        <end position="489"/>
    </location>
</feature>
<evidence type="ECO:0000256" key="2">
    <source>
        <dbReference type="ARBA" id="ARBA00022448"/>
    </source>
</evidence>
<feature type="transmembrane region" description="Helical" evidence="7">
    <location>
        <begin position="158"/>
        <end position="178"/>
    </location>
</feature>
<comment type="caution">
    <text evidence="9">The sequence shown here is derived from an EMBL/GenBank/DDBJ whole genome shotgun (WGS) entry which is preliminary data.</text>
</comment>
<feature type="transmembrane region" description="Helical" evidence="7">
    <location>
        <begin position="378"/>
        <end position="396"/>
    </location>
</feature>
<keyword evidence="3 7" id="KW-0812">Transmembrane</keyword>
<feature type="transmembrane region" description="Helical" evidence="7">
    <location>
        <begin position="250"/>
        <end position="271"/>
    </location>
</feature>
<evidence type="ECO:0000259" key="8">
    <source>
        <dbReference type="PROSITE" id="PS50850"/>
    </source>
</evidence>
<keyword evidence="2" id="KW-0813">Transport</keyword>
<dbReference type="Proteomes" id="UP000283269">
    <property type="component" value="Unassembled WGS sequence"/>
</dbReference>
<feature type="transmembrane region" description="Helical" evidence="7">
    <location>
        <begin position="338"/>
        <end position="358"/>
    </location>
</feature>
<dbReference type="InterPro" id="IPR036259">
    <property type="entry name" value="MFS_trans_sf"/>
</dbReference>
<feature type="transmembrane region" description="Helical" evidence="7">
    <location>
        <begin position="401"/>
        <end position="422"/>
    </location>
</feature>
<dbReference type="PROSITE" id="PS50850">
    <property type="entry name" value="MFS"/>
    <property type="match status" value="1"/>
</dbReference>
<dbReference type="OrthoDB" id="5086884at2759"/>
<evidence type="ECO:0000313" key="9">
    <source>
        <dbReference type="EMBL" id="PPQ92095.1"/>
    </source>
</evidence>
<evidence type="ECO:0000256" key="6">
    <source>
        <dbReference type="SAM" id="MobiDB-lite"/>
    </source>
</evidence>
<dbReference type="Gene3D" id="1.20.1250.20">
    <property type="entry name" value="MFS general substrate transporter like domains"/>
    <property type="match status" value="2"/>
</dbReference>
<feature type="transmembrane region" description="Helical" evidence="7">
    <location>
        <begin position="185"/>
        <end position="208"/>
    </location>
</feature>
<feature type="compositionally biased region" description="Low complexity" evidence="6">
    <location>
        <begin position="573"/>
        <end position="582"/>
    </location>
</feature>
<dbReference type="PROSITE" id="PS00216">
    <property type="entry name" value="SUGAR_TRANSPORT_1"/>
    <property type="match status" value="1"/>
</dbReference>
<dbReference type="AlphaFoldDB" id="A0A409XMQ9"/>
<dbReference type="InterPro" id="IPR005829">
    <property type="entry name" value="Sugar_transporter_CS"/>
</dbReference>
<feature type="region of interest" description="Disordered" evidence="6">
    <location>
        <begin position="1"/>
        <end position="46"/>
    </location>
</feature>
<dbReference type="InterPro" id="IPR011701">
    <property type="entry name" value="MFS"/>
</dbReference>
<dbReference type="GO" id="GO:0022857">
    <property type="term" value="F:transmembrane transporter activity"/>
    <property type="evidence" value="ECO:0007669"/>
    <property type="project" value="InterPro"/>
</dbReference>
<keyword evidence="5 7" id="KW-0472">Membrane</keyword>
<dbReference type="Pfam" id="PF07690">
    <property type="entry name" value="MFS_1"/>
    <property type="match status" value="2"/>
</dbReference>
<proteinExistence type="predicted"/>
<keyword evidence="4 7" id="KW-1133">Transmembrane helix</keyword>
<dbReference type="STRING" id="93625.A0A409XMQ9"/>
<feature type="transmembrane region" description="Helical" evidence="7">
    <location>
        <begin position="428"/>
        <end position="455"/>
    </location>
</feature>
<gene>
    <name evidence="9" type="ORF">CVT25_008261</name>
</gene>
<feature type="transmembrane region" description="Helical" evidence="7">
    <location>
        <begin position="127"/>
        <end position="146"/>
    </location>
</feature>
<dbReference type="SUPFAM" id="SSF103473">
    <property type="entry name" value="MFS general substrate transporter"/>
    <property type="match status" value="2"/>
</dbReference>